<organism evidence="1 2">
    <name type="scientific">Olivibacter domesticus</name>
    <name type="common">Pseudosphingobacterium domesticum</name>
    <dbReference type="NCBI Taxonomy" id="407022"/>
    <lineage>
        <taxon>Bacteria</taxon>
        <taxon>Pseudomonadati</taxon>
        <taxon>Bacteroidota</taxon>
        <taxon>Sphingobacteriia</taxon>
        <taxon>Sphingobacteriales</taxon>
        <taxon>Sphingobacteriaceae</taxon>
        <taxon>Olivibacter</taxon>
    </lineage>
</organism>
<dbReference type="Proteomes" id="UP000199421">
    <property type="component" value="Unassembled WGS sequence"/>
</dbReference>
<name>A0A1H7SAP8_OLID1</name>
<dbReference type="NCBIfam" id="NF046077">
    <property type="entry name" value="LPS_M949_RS01915"/>
    <property type="match status" value="1"/>
</dbReference>
<evidence type="ECO:0000313" key="1">
    <source>
        <dbReference type="EMBL" id="SEL68607.1"/>
    </source>
</evidence>
<dbReference type="RefSeq" id="WP_093326261.1">
    <property type="nucleotide sequence ID" value="NZ_FOAF01000003.1"/>
</dbReference>
<evidence type="ECO:0000313" key="2">
    <source>
        <dbReference type="Proteomes" id="UP000199421"/>
    </source>
</evidence>
<dbReference type="AlphaFoldDB" id="A0A1H7SAP8"/>
<protein>
    <submittedName>
        <fullName evidence="1">Uncharacterized protein</fullName>
    </submittedName>
</protein>
<keyword evidence="2" id="KW-1185">Reference proteome</keyword>
<sequence length="196" mass="21962">MSKIITLFAIGFYCTVGTVSAQHPIPDFINHSIDTVSYTDKSGNHILLLSSSGEISGSEDGTHSSFIHMTHQLTRNDNNQTLWEIKDGVEDCPVDVEAKFLAKPRFTDFNNDGVMEVWIIYQMACKGDISPSTVIVKMMDERGIPSTLESAQLIEYPDGTTEGGDSSFDINFMQKSDIYRAYALAFIKEFYMVKFK</sequence>
<reference evidence="2" key="1">
    <citation type="submission" date="2016-10" db="EMBL/GenBank/DDBJ databases">
        <authorList>
            <person name="Varghese N."/>
            <person name="Submissions S."/>
        </authorList>
    </citation>
    <scope>NUCLEOTIDE SEQUENCE [LARGE SCALE GENOMIC DNA]</scope>
    <source>
        <strain evidence="2">DSM 18733</strain>
    </source>
</reference>
<dbReference type="OrthoDB" id="8585774at2"/>
<accession>A0A1H7SAP8</accession>
<gene>
    <name evidence="1" type="ORF">SAMN05661044_03110</name>
</gene>
<dbReference type="InterPro" id="IPR058148">
    <property type="entry name" value="M949_RS01915-like_dom"/>
</dbReference>
<dbReference type="EMBL" id="FOAF01000003">
    <property type="protein sequence ID" value="SEL68607.1"/>
    <property type="molecule type" value="Genomic_DNA"/>
</dbReference>
<proteinExistence type="predicted"/>